<gene>
    <name evidence="1" type="ORF">DXV75_01715</name>
</gene>
<comment type="caution">
    <text evidence="1">The sequence shown here is derived from an EMBL/GenBank/DDBJ whole genome shotgun (WGS) entry which is preliminary data.</text>
</comment>
<dbReference type="EMBL" id="QRHA01000001">
    <property type="protein sequence ID" value="RDV29203.1"/>
    <property type="molecule type" value="Genomic_DNA"/>
</dbReference>
<dbReference type="AlphaFoldDB" id="A0A3D8MEL2"/>
<reference evidence="2" key="1">
    <citation type="submission" date="2018-08" db="EMBL/GenBank/DDBJ databases">
        <authorList>
            <person name="Zhang J."/>
            <person name="Du Z.-J."/>
        </authorList>
    </citation>
    <scope>NUCLEOTIDE SEQUENCE [LARGE SCALE GENOMIC DNA]</scope>
    <source>
        <strain evidence="2">KCTC 52655</strain>
    </source>
</reference>
<proteinExistence type="predicted"/>
<name>A0A3D8MEL2_9ALTE</name>
<sequence length="842" mass="94602">MTTPVFSVVNSSSCDTVNGRFRTGIPCPKGLWQATDALQLSTTAGPLVDACCSVTGLWQDGSVRWLDIEGTLSVGANAQEEIFISEAKPQLTPLICPVTQSDSSWEIKLDSGDCISIDPNSFLRLEVSAGIRLDSELTTQAGLAEVRLISSQYETRQNGHRTVAVKLFQQASAITGGKPVLLQAEITIMLSTGDLFATVTVSNPSAAAHPDGKWDLGDPNSILIEQWSLSAEAPALAISLDTSETPIKLEADTDYCLYQASSGYDNWQSPAHVDKSNQVSLPFRGFRWHINNQLQRCKDHCQPAVTLISNRHSPVLSVDQFWQNFPASVSGNGQKMQISLLGSRQAPLTELQPGEQKTRDFSLTGQYQTPLKIVLNPQWTEQSKAVCWFHAQQHSAPLHALIQQGVSGEHSFFAKRLDIDEFGWRHFGELYADHEKALQPDETYFISHYNNQYDPLYGMLYQYLLTGKRQWFTLANDLARHVADIDVYHTCQDKPEYSGGLFWHTDHYVQAHTATHRTYSEHQPKGVYDDHAGGGGPGGQHCYTNGLLLHYYLTGSATSKQALLSICDWIERYYEGDGTLVATLMGLKNRHVPGLRNILTGAYPLDRGTGNYLQALMDRYALLGQPGDLAKCAHIIYNTIQPDEDIQKRQLDNIEANWFYTVFLQAVCRFISIKEQNQRNDSSYRYAVDALCHYARWMSENEYAYLDKPDILEFPNQTWSGQDLRKICVLRFASHYLPEAEASKAEAKAKTLLETVQKRLGGSGESTTTRVLCLMMQNYVWMGYQHTPAPMPLKDSYPEDDALYRPALRQVLARTLRNFSLHHERRQLSRRFPQLPAWVGKS</sequence>
<evidence type="ECO:0000313" key="1">
    <source>
        <dbReference type="EMBL" id="RDV29203.1"/>
    </source>
</evidence>
<protein>
    <submittedName>
        <fullName evidence="1">Uncharacterized protein</fullName>
    </submittedName>
</protein>
<organism evidence="1 2">
    <name type="scientific">Alteromonas aestuariivivens</name>
    <dbReference type="NCBI Taxonomy" id="1938339"/>
    <lineage>
        <taxon>Bacteria</taxon>
        <taxon>Pseudomonadati</taxon>
        <taxon>Pseudomonadota</taxon>
        <taxon>Gammaproteobacteria</taxon>
        <taxon>Alteromonadales</taxon>
        <taxon>Alteromonadaceae</taxon>
        <taxon>Alteromonas/Salinimonas group</taxon>
        <taxon>Alteromonas</taxon>
    </lineage>
</organism>
<dbReference type="Proteomes" id="UP000256561">
    <property type="component" value="Unassembled WGS sequence"/>
</dbReference>
<accession>A0A3D8MEL2</accession>
<keyword evidence="2" id="KW-1185">Reference proteome</keyword>
<evidence type="ECO:0000313" key="2">
    <source>
        <dbReference type="Proteomes" id="UP000256561"/>
    </source>
</evidence>